<dbReference type="Gramene" id="EFJ30770">
    <property type="protein sequence ID" value="EFJ30770"/>
    <property type="gene ID" value="SELMODRAFT_18765"/>
</dbReference>
<gene>
    <name evidence="5" type="ORF">SELMODRAFT_18765</name>
    <name evidence="4" type="ORF">SELMODRAFT_18767</name>
</gene>
<dbReference type="InterPro" id="IPR023803">
    <property type="entry name" value="Ribosomal_bS16_dom_sf"/>
</dbReference>
<dbReference type="HAMAP" id="MF_00385">
    <property type="entry name" value="Ribosomal_bS16"/>
    <property type="match status" value="1"/>
</dbReference>
<dbReference type="AlphaFoldDB" id="D8RBC4"/>
<dbReference type="GO" id="GO:0006412">
    <property type="term" value="P:translation"/>
    <property type="evidence" value="ECO:0007669"/>
    <property type="project" value="InterPro"/>
</dbReference>
<dbReference type="Gramene" id="EFJ22873">
    <property type="protein sequence ID" value="EFJ22873"/>
    <property type="gene ID" value="SELMODRAFT_18767"/>
</dbReference>
<evidence type="ECO:0000256" key="1">
    <source>
        <dbReference type="ARBA" id="ARBA00006668"/>
    </source>
</evidence>
<evidence type="ECO:0000256" key="2">
    <source>
        <dbReference type="ARBA" id="ARBA00022980"/>
    </source>
</evidence>
<evidence type="ECO:0000313" key="6">
    <source>
        <dbReference type="Proteomes" id="UP000001514"/>
    </source>
</evidence>
<evidence type="ECO:0008006" key="7">
    <source>
        <dbReference type="Google" id="ProtNLM"/>
    </source>
</evidence>
<dbReference type="HOGENOM" id="CLU_100590_5_0_1"/>
<dbReference type="EMBL" id="GL377594">
    <property type="protein sequence ID" value="EFJ22873.1"/>
    <property type="molecule type" value="Genomic_DNA"/>
</dbReference>
<dbReference type="GO" id="GO:0015935">
    <property type="term" value="C:small ribosomal subunit"/>
    <property type="evidence" value="ECO:0000318"/>
    <property type="project" value="GO_Central"/>
</dbReference>
<protein>
    <recommendedName>
        <fullName evidence="7">Ribosomal protein S16</fullName>
    </recommendedName>
</protein>
<proteinExistence type="inferred from homology"/>
<dbReference type="STRING" id="88036.D8RBC4"/>
<dbReference type="Pfam" id="PF00886">
    <property type="entry name" value="Ribosomal_S16"/>
    <property type="match status" value="1"/>
</dbReference>
<sequence length="87" mass="9973">MVVRLRLARFGGRNLPFYRIYAADARSPRNGRHVEVLGYYNPLPGQDGLKRIGMKIDRIKYWISVGAQPTEIVQHLLWKVGIFPAPP</sequence>
<dbReference type="GO" id="GO:0003735">
    <property type="term" value="F:structural constituent of ribosome"/>
    <property type="evidence" value="ECO:0000318"/>
    <property type="project" value="GO_Central"/>
</dbReference>
<dbReference type="NCBIfam" id="TIGR00002">
    <property type="entry name" value="S16"/>
    <property type="match status" value="1"/>
</dbReference>
<feature type="non-terminal residue" evidence="5">
    <location>
        <position position="87"/>
    </location>
</feature>
<dbReference type="SUPFAM" id="SSF54565">
    <property type="entry name" value="Ribosomal protein S16"/>
    <property type="match status" value="1"/>
</dbReference>
<dbReference type="KEGG" id="smo:SELMODRAFT_18767"/>
<dbReference type="OrthoDB" id="407221at2759"/>
<keyword evidence="2" id="KW-0689">Ribosomal protein</keyword>
<evidence type="ECO:0000313" key="5">
    <source>
        <dbReference type="EMBL" id="EFJ30770.1"/>
    </source>
</evidence>
<dbReference type="eggNOG" id="KOG3419">
    <property type="taxonomic scope" value="Eukaryota"/>
</dbReference>
<keyword evidence="3" id="KW-0687">Ribonucleoprotein</keyword>
<keyword evidence="6" id="KW-1185">Reference proteome</keyword>
<dbReference type="Proteomes" id="UP000001514">
    <property type="component" value="Unassembled WGS sequence"/>
</dbReference>
<dbReference type="InterPro" id="IPR000307">
    <property type="entry name" value="Ribosomal_bS16"/>
</dbReference>
<evidence type="ECO:0000256" key="3">
    <source>
        <dbReference type="ARBA" id="ARBA00023274"/>
    </source>
</evidence>
<dbReference type="Gene3D" id="3.30.1320.10">
    <property type="match status" value="1"/>
</dbReference>
<dbReference type="OMA" id="MPNADNE"/>
<reference evidence="5 6" key="1">
    <citation type="journal article" date="2011" name="Science">
        <title>The Selaginella genome identifies genetic changes associated with the evolution of vascular plants.</title>
        <authorList>
            <person name="Banks J.A."/>
            <person name="Nishiyama T."/>
            <person name="Hasebe M."/>
            <person name="Bowman J.L."/>
            <person name="Gribskov M."/>
            <person name="dePamphilis C."/>
            <person name="Albert V.A."/>
            <person name="Aono N."/>
            <person name="Aoyama T."/>
            <person name="Ambrose B.A."/>
            <person name="Ashton N.W."/>
            <person name="Axtell M.J."/>
            <person name="Barker E."/>
            <person name="Barker M.S."/>
            <person name="Bennetzen J.L."/>
            <person name="Bonawitz N.D."/>
            <person name="Chapple C."/>
            <person name="Cheng C."/>
            <person name="Correa L.G."/>
            <person name="Dacre M."/>
            <person name="DeBarry J."/>
            <person name="Dreyer I."/>
            <person name="Elias M."/>
            <person name="Engstrom E.M."/>
            <person name="Estelle M."/>
            <person name="Feng L."/>
            <person name="Finet C."/>
            <person name="Floyd S.K."/>
            <person name="Frommer W.B."/>
            <person name="Fujita T."/>
            <person name="Gramzow L."/>
            <person name="Gutensohn M."/>
            <person name="Harholt J."/>
            <person name="Hattori M."/>
            <person name="Heyl A."/>
            <person name="Hirai T."/>
            <person name="Hiwatashi Y."/>
            <person name="Ishikawa M."/>
            <person name="Iwata M."/>
            <person name="Karol K.G."/>
            <person name="Koehler B."/>
            <person name="Kolukisaoglu U."/>
            <person name="Kubo M."/>
            <person name="Kurata T."/>
            <person name="Lalonde S."/>
            <person name="Li K."/>
            <person name="Li Y."/>
            <person name="Litt A."/>
            <person name="Lyons E."/>
            <person name="Manning G."/>
            <person name="Maruyama T."/>
            <person name="Michael T.P."/>
            <person name="Mikami K."/>
            <person name="Miyazaki S."/>
            <person name="Morinaga S."/>
            <person name="Murata T."/>
            <person name="Mueller-Roeber B."/>
            <person name="Nelson D.R."/>
            <person name="Obara M."/>
            <person name="Oguri Y."/>
            <person name="Olmstead R.G."/>
            <person name="Onodera N."/>
            <person name="Petersen B.L."/>
            <person name="Pils B."/>
            <person name="Prigge M."/>
            <person name="Rensing S.A."/>
            <person name="Riano-Pachon D.M."/>
            <person name="Roberts A.W."/>
            <person name="Sato Y."/>
            <person name="Scheller H.V."/>
            <person name="Schulz B."/>
            <person name="Schulz C."/>
            <person name="Shakirov E.V."/>
            <person name="Shibagaki N."/>
            <person name="Shinohara N."/>
            <person name="Shippen D.E."/>
            <person name="Soerensen I."/>
            <person name="Sotooka R."/>
            <person name="Sugimoto N."/>
            <person name="Sugita M."/>
            <person name="Sumikawa N."/>
            <person name="Tanurdzic M."/>
            <person name="Theissen G."/>
            <person name="Ulvskov P."/>
            <person name="Wakazuki S."/>
            <person name="Weng J.K."/>
            <person name="Willats W.W."/>
            <person name="Wipf D."/>
            <person name="Wolf P.G."/>
            <person name="Yang L."/>
            <person name="Zimmer A.D."/>
            <person name="Zhu Q."/>
            <person name="Mitros T."/>
            <person name="Hellsten U."/>
            <person name="Loque D."/>
            <person name="Otillar R."/>
            <person name="Salamov A."/>
            <person name="Schmutz J."/>
            <person name="Shapiro H."/>
            <person name="Lindquist E."/>
            <person name="Lucas S."/>
            <person name="Rokhsar D."/>
            <person name="Grigoriev I.V."/>
        </authorList>
    </citation>
    <scope>NUCLEOTIDE SEQUENCE [LARGE SCALE GENOMIC DNA]</scope>
</reference>
<dbReference type="InParanoid" id="D8RBC4"/>
<dbReference type="FunCoup" id="D8RBC4">
    <property type="interactions" value="4400"/>
</dbReference>
<dbReference type="EMBL" id="GL377575">
    <property type="protein sequence ID" value="EFJ30770.1"/>
    <property type="molecule type" value="Genomic_DNA"/>
</dbReference>
<comment type="similarity">
    <text evidence="1">Belongs to the bacterial ribosomal protein bS16 family.</text>
</comment>
<name>D8RBC4_SELML</name>
<organism evidence="6">
    <name type="scientific">Selaginella moellendorffii</name>
    <name type="common">Spikemoss</name>
    <dbReference type="NCBI Taxonomy" id="88036"/>
    <lineage>
        <taxon>Eukaryota</taxon>
        <taxon>Viridiplantae</taxon>
        <taxon>Streptophyta</taxon>
        <taxon>Embryophyta</taxon>
        <taxon>Tracheophyta</taxon>
        <taxon>Lycopodiopsida</taxon>
        <taxon>Selaginellales</taxon>
        <taxon>Selaginellaceae</taxon>
        <taxon>Selaginella</taxon>
    </lineage>
</organism>
<evidence type="ECO:0000313" key="4">
    <source>
        <dbReference type="EMBL" id="EFJ22873.1"/>
    </source>
</evidence>
<dbReference type="PANTHER" id="PTHR12919:SF39">
    <property type="entry name" value="SMALL RIBOSOMAL SUBUNIT PROTEIN BS16M_BS16C"/>
    <property type="match status" value="1"/>
</dbReference>
<dbReference type="GO" id="GO:0005737">
    <property type="term" value="C:cytoplasm"/>
    <property type="evidence" value="ECO:0007669"/>
    <property type="project" value="UniProtKB-ARBA"/>
</dbReference>
<accession>D8RBC4</accession>
<dbReference type="PANTHER" id="PTHR12919">
    <property type="entry name" value="30S RIBOSOMAL PROTEIN S16"/>
    <property type="match status" value="1"/>
</dbReference>
<dbReference type="KEGG" id="smo:SELMODRAFT_18765"/>